<evidence type="ECO:0000256" key="13">
    <source>
        <dbReference type="ARBA" id="ARBA00023098"/>
    </source>
</evidence>
<keyword evidence="10" id="KW-0752">Steroid biosynthesis</keyword>
<accession>A0A1E5RE51</accession>
<dbReference type="GO" id="GO:0005789">
    <property type="term" value="C:endoplasmic reticulum membrane"/>
    <property type="evidence" value="ECO:0007669"/>
    <property type="project" value="TreeGrafter"/>
</dbReference>
<evidence type="ECO:0000256" key="6">
    <source>
        <dbReference type="ARBA" id="ARBA00022516"/>
    </source>
</evidence>
<evidence type="ECO:0000256" key="15">
    <source>
        <dbReference type="ARBA" id="ARBA00023166"/>
    </source>
</evidence>
<comment type="function">
    <text evidence="19">Catalyzes the condensation of 2 farnesyl pyrophosphate (FPP) moieties to form squalene.</text>
</comment>
<keyword evidence="18" id="KW-0511">Multifunctional enzyme</keyword>
<protein>
    <recommendedName>
        <fullName evidence="5 19">Squalene synthase</fullName>
        <shortName evidence="19">SQS</shortName>
        <shortName evidence="19">SS</shortName>
        <ecNumber evidence="5 19">2.5.1.21</ecNumber>
    </recommendedName>
</protein>
<comment type="similarity">
    <text evidence="4 19">Belongs to the phytoene/squalene synthase family.</text>
</comment>
<comment type="pathway">
    <text evidence="3 19">Terpene metabolism; lanosterol biosynthesis; lanosterol from farnesyl diphosphate: step 1/3.</text>
</comment>
<gene>
    <name evidence="20" type="ORF">AWRI3579_g1686</name>
</gene>
<keyword evidence="11" id="KW-1133">Transmembrane helix</keyword>
<dbReference type="PANTHER" id="PTHR11626:SF2">
    <property type="entry name" value="SQUALENE SYNTHASE"/>
    <property type="match status" value="1"/>
</dbReference>
<dbReference type="NCBIfam" id="TIGR01559">
    <property type="entry name" value="squal_synth"/>
    <property type="match status" value="1"/>
</dbReference>
<keyword evidence="15" id="KW-1207">Sterol metabolism</keyword>
<evidence type="ECO:0000256" key="19">
    <source>
        <dbReference type="RuleBase" id="RU368088"/>
    </source>
</evidence>
<evidence type="ECO:0000256" key="2">
    <source>
        <dbReference type="ARBA" id="ARBA00004370"/>
    </source>
</evidence>
<keyword evidence="9" id="KW-0521">NADP</keyword>
<dbReference type="GO" id="GO:0008299">
    <property type="term" value="P:isoprenoid biosynthetic process"/>
    <property type="evidence" value="ECO:0007669"/>
    <property type="project" value="UniProtKB-KW"/>
</dbReference>
<dbReference type="GO" id="GO:0055056">
    <property type="term" value="F:D-glucose transmembrane transporter activity"/>
    <property type="evidence" value="ECO:0007669"/>
    <property type="project" value="UniProtKB-UniRule"/>
</dbReference>
<keyword evidence="17" id="KW-0414">Isoprene biosynthesis</keyword>
<keyword evidence="6" id="KW-0444">Lipid biosynthesis</keyword>
<dbReference type="PANTHER" id="PTHR11626">
    <property type="entry name" value="FARNESYL-DIPHOSPHATE FARNESYLTRANSFERASE"/>
    <property type="match status" value="1"/>
</dbReference>
<dbReference type="EC" id="2.5.1.21" evidence="5 19"/>
<dbReference type="SFLD" id="SFLDG01018">
    <property type="entry name" value="Squalene/Phytoene_Synthase_Lik"/>
    <property type="match status" value="1"/>
</dbReference>
<evidence type="ECO:0000256" key="8">
    <source>
        <dbReference type="ARBA" id="ARBA00022692"/>
    </source>
</evidence>
<dbReference type="CDD" id="cd00683">
    <property type="entry name" value="Trans_IPPS_HH"/>
    <property type="match status" value="1"/>
</dbReference>
<dbReference type="SUPFAM" id="SSF48576">
    <property type="entry name" value="Terpenoid synthases"/>
    <property type="match status" value="1"/>
</dbReference>
<dbReference type="OrthoDB" id="431150at2759"/>
<dbReference type="GO" id="GO:0045338">
    <property type="term" value="P:farnesyl diphosphate metabolic process"/>
    <property type="evidence" value="ECO:0007669"/>
    <property type="project" value="InterPro"/>
</dbReference>
<evidence type="ECO:0000256" key="4">
    <source>
        <dbReference type="ARBA" id="ARBA00006251"/>
    </source>
</evidence>
<dbReference type="InterPro" id="IPR044844">
    <property type="entry name" value="Trans_IPPS_euk-type"/>
</dbReference>
<keyword evidence="7 19" id="KW-0808">Transferase</keyword>
<comment type="cofactor">
    <cofactor evidence="1 19">
        <name>Mg(2+)</name>
        <dbReference type="ChEBI" id="CHEBI:18420"/>
    </cofactor>
</comment>
<dbReference type="EMBL" id="LPNM01000007">
    <property type="protein sequence ID" value="OEJ85170.1"/>
    <property type="molecule type" value="Genomic_DNA"/>
</dbReference>
<dbReference type="InParanoid" id="A0A1E5RE51"/>
<evidence type="ECO:0000256" key="14">
    <source>
        <dbReference type="ARBA" id="ARBA00023136"/>
    </source>
</evidence>
<dbReference type="AlphaFoldDB" id="A0A1E5RE51"/>
<evidence type="ECO:0000256" key="18">
    <source>
        <dbReference type="ARBA" id="ARBA00023268"/>
    </source>
</evidence>
<dbReference type="PROSITE" id="PS01045">
    <property type="entry name" value="SQUALEN_PHYTOEN_SYN_2"/>
    <property type="match status" value="1"/>
</dbReference>
<dbReference type="InterPro" id="IPR006449">
    <property type="entry name" value="Squal_synth-like"/>
</dbReference>
<comment type="caution">
    <text evidence="20">The sequence shown here is derived from an EMBL/GenBank/DDBJ whole genome shotgun (WGS) entry which is preliminary data.</text>
</comment>
<name>A0A1E5RE51_9ASCO</name>
<keyword evidence="12" id="KW-0756">Sterol biosynthesis</keyword>
<dbReference type="SFLD" id="SFLDS00005">
    <property type="entry name" value="Isoprenoid_Synthase_Type_I"/>
    <property type="match status" value="1"/>
</dbReference>
<evidence type="ECO:0000313" key="21">
    <source>
        <dbReference type="Proteomes" id="UP000095728"/>
    </source>
</evidence>
<dbReference type="PROSITE" id="PS01044">
    <property type="entry name" value="SQUALEN_PHYTOEN_SYN_1"/>
    <property type="match status" value="1"/>
</dbReference>
<evidence type="ECO:0000313" key="20">
    <source>
        <dbReference type="EMBL" id="OEJ85170.1"/>
    </source>
</evidence>
<dbReference type="Proteomes" id="UP000095728">
    <property type="component" value="Unassembled WGS sequence"/>
</dbReference>
<evidence type="ECO:0000256" key="10">
    <source>
        <dbReference type="ARBA" id="ARBA00022955"/>
    </source>
</evidence>
<evidence type="ECO:0000256" key="7">
    <source>
        <dbReference type="ARBA" id="ARBA00022679"/>
    </source>
</evidence>
<keyword evidence="21" id="KW-1185">Reference proteome</keyword>
<dbReference type="Pfam" id="PF00494">
    <property type="entry name" value="SQS_PSY"/>
    <property type="match status" value="1"/>
</dbReference>
<evidence type="ECO:0000256" key="9">
    <source>
        <dbReference type="ARBA" id="ARBA00022857"/>
    </source>
</evidence>
<evidence type="ECO:0000256" key="16">
    <source>
        <dbReference type="ARBA" id="ARBA00023221"/>
    </source>
</evidence>
<dbReference type="UniPathway" id="UPA00767">
    <property type="reaction ID" value="UER00751"/>
</dbReference>
<organism evidence="20 21">
    <name type="scientific">Hanseniaspora osmophila</name>
    <dbReference type="NCBI Taxonomy" id="56408"/>
    <lineage>
        <taxon>Eukaryota</taxon>
        <taxon>Fungi</taxon>
        <taxon>Dikarya</taxon>
        <taxon>Ascomycota</taxon>
        <taxon>Saccharomycotina</taxon>
        <taxon>Saccharomycetes</taxon>
        <taxon>Saccharomycodales</taxon>
        <taxon>Saccharomycodaceae</taxon>
        <taxon>Hanseniaspora</taxon>
    </lineage>
</organism>
<evidence type="ECO:0000256" key="3">
    <source>
        <dbReference type="ARBA" id="ARBA00005057"/>
    </source>
</evidence>
<comment type="catalytic activity">
    <reaction evidence="19">
        <text>2 (2E,6E)-farnesyl diphosphate + NADPH + H(+) = squalene + 2 diphosphate + NADP(+)</text>
        <dbReference type="Rhea" id="RHEA:32295"/>
        <dbReference type="ChEBI" id="CHEBI:15378"/>
        <dbReference type="ChEBI" id="CHEBI:15440"/>
        <dbReference type="ChEBI" id="CHEBI:33019"/>
        <dbReference type="ChEBI" id="CHEBI:57783"/>
        <dbReference type="ChEBI" id="CHEBI:58349"/>
        <dbReference type="ChEBI" id="CHEBI:175763"/>
        <dbReference type="EC" id="2.5.1.21"/>
    </reaction>
</comment>
<dbReference type="GO" id="GO:0051996">
    <property type="term" value="F:squalene synthase [NAD(P)H] activity"/>
    <property type="evidence" value="ECO:0007669"/>
    <property type="project" value="UniProtKB-UniRule"/>
</dbReference>
<keyword evidence="14" id="KW-0472">Membrane</keyword>
<dbReference type="STRING" id="56408.A0A1E5RE51"/>
<sequence length="447" mass="51781">MVKVSELLLHPVELKSAFILKFFREHLASEVEANKKVSKQQSPELKRCYELLKLTSRSFAAVIMELDPELRDAIMIFYLVLRALDTVEDDMTIDPKVKIPLLREFDSKLDLEKWSFDGNAPTEKDKPVLVEFTNILKIYHALKPEYQKVIKEITTKMGNGMADYILDENFNLNGVSTLKDYDLYCHYVAGLVGDGLTQLIVLANFGSADLYDENKHLMESMGLFLQKTNIIRDYAEDLADGRSFWPKEIWSKYTEKLPNLALPQERQQALYCINDLVLNAMTHVNDVLFYLSSVHEQTSFQFCAIPQVMAIATLSLIFSNEDILHKNVKIRKGTTCYLILKSRTLKGCVEIFQYYLRDIKKRLDVNDPNYLKLNIQIGKCEQFIEEMYQDKIPQGVEPKKSPIYLKVQERSKYDEKMYPIQETEQQNFYMVLFFVVALAGAGARYLL</sequence>
<keyword evidence="8" id="KW-0812">Transmembrane</keyword>
<dbReference type="InterPro" id="IPR019845">
    <property type="entry name" value="Squalene/phytoene_synthase_CS"/>
</dbReference>
<proteinExistence type="inferred from homology"/>
<evidence type="ECO:0000256" key="17">
    <source>
        <dbReference type="ARBA" id="ARBA00023229"/>
    </source>
</evidence>
<reference evidence="21" key="1">
    <citation type="journal article" date="2016" name="Genome Announc.">
        <title>Genome sequences of three species of Hanseniaspora isolated from spontaneous wine fermentations.</title>
        <authorList>
            <person name="Sternes P.R."/>
            <person name="Lee D."/>
            <person name="Kutyna D.R."/>
            <person name="Borneman A.R."/>
        </authorList>
    </citation>
    <scope>NUCLEOTIDE SEQUENCE [LARGE SCALE GENOMIC DNA]</scope>
    <source>
        <strain evidence="21">AWRI3579</strain>
    </source>
</reference>
<dbReference type="Gene3D" id="1.10.600.10">
    <property type="entry name" value="Farnesyl Diphosphate Synthase"/>
    <property type="match status" value="1"/>
</dbReference>
<dbReference type="InterPro" id="IPR033904">
    <property type="entry name" value="Trans_IPPS_HH"/>
</dbReference>
<evidence type="ECO:0000256" key="5">
    <source>
        <dbReference type="ARBA" id="ARBA00012373"/>
    </source>
</evidence>
<evidence type="ECO:0000256" key="12">
    <source>
        <dbReference type="ARBA" id="ARBA00023011"/>
    </source>
</evidence>
<evidence type="ECO:0000256" key="1">
    <source>
        <dbReference type="ARBA" id="ARBA00001946"/>
    </source>
</evidence>
<comment type="catalytic activity">
    <reaction evidence="19">
        <text>2 (2E,6E)-farnesyl diphosphate + NADH + H(+) = squalene + 2 diphosphate + NAD(+)</text>
        <dbReference type="Rhea" id="RHEA:32299"/>
        <dbReference type="ChEBI" id="CHEBI:15378"/>
        <dbReference type="ChEBI" id="CHEBI:15440"/>
        <dbReference type="ChEBI" id="CHEBI:33019"/>
        <dbReference type="ChEBI" id="CHEBI:57540"/>
        <dbReference type="ChEBI" id="CHEBI:57945"/>
        <dbReference type="ChEBI" id="CHEBI:175763"/>
        <dbReference type="EC" id="2.5.1.21"/>
    </reaction>
</comment>
<dbReference type="FunCoup" id="A0A1E5RE51">
    <property type="interactions" value="310"/>
</dbReference>
<dbReference type="InterPro" id="IPR008949">
    <property type="entry name" value="Isoprenoid_synthase_dom_sf"/>
</dbReference>
<comment type="subcellular location">
    <subcellularLocation>
        <location evidence="2">Membrane</location>
    </subcellularLocation>
</comment>
<evidence type="ECO:0000256" key="11">
    <source>
        <dbReference type="ARBA" id="ARBA00022989"/>
    </source>
</evidence>
<dbReference type="FunFam" id="1.10.600.10:FF:000003">
    <property type="entry name" value="Farnesyl-diphosphate farnesyltransferase 1"/>
    <property type="match status" value="1"/>
</dbReference>
<keyword evidence="13" id="KW-0443">Lipid metabolism</keyword>
<keyword evidence="16" id="KW-0753">Steroid metabolism</keyword>
<dbReference type="InterPro" id="IPR002060">
    <property type="entry name" value="Squ/phyt_synthse"/>
</dbReference>
<dbReference type="GO" id="GO:0006696">
    <property type="term" value="P:ergosterol biosynthetic process"/>
    <property type="evidence" value="ECO:0007669"/>
    <property type="project" value="TreeGrafter"/>
</dbReference>